<evidence type="ECO:0000313" key="2">
    <source>
        <dbReference type="Proteomes" id="UP000034883"/>
    </source>
</evidence>
<accession>A0A0F6W4M1</accession>
<dbReference type="KEGG" id="samy:DB32_004351"/>
<proteinExistence type="predicted"/>
<dbReference type="PROSITE" id="PS51257">
    <property type="entry name" value="PROKAR_LIPOPROTEIN"/>
    <property type="match status" value="1"/>
</dbReference>
<reference evidence="1 2" key="1">
    <citation type="submission" date="2015-03" db="EMBL/GenBank/DDBJ databases">
        <title>Genome assembly of Sandaracinus amylolyticus DSM 53668.</title>
        <authorList>
            <person name="Sharma G."/>
            <person name="Subramanian S."/>
        </authorList>
    </citation>
    <scope>NUCLEOTIDE SEQUENCE [LARGE SCALE GENOMIC DNA]</scope>
    <source>
        <strain evidence="1 2">DSM 53668</strain>
    </source>
</reference>
<organism evidence="1 2">
    <name type="scientific">Sandaracinus amylolyticus</name>
    <dbReference type="NCBI Taxonomy" id="927083"/>
    <lineage>
        <taxon>Bacteria</taxon>
        <taxon>Pseudomonadati</taxon>
        <taxon>Myxococcota</taxon>
        <taxon>Polyangia</taxon>
        <taxon>Polyangiales</taxon>
        <taxon>Sandaracinaceae</taxon>
        <taxon>Sandaracinus</taxon>
    </lineage>
</organism>
<gene>
    <name evidence="1" type="ORF">DB32_004351</name>
</gene>
<evidence type="ECO:0000313" key="1">
    <source>
        <dbReference type="EMBL" id="AKF07202.1"/>
    </source>
</evidence>
<dbReference type="RefSeq" id="WP_053234487.1">
    <property type="nucleotide sequence ID" value="NZ_CP011125.1"/>
</dbReference>
<dbReference type="Proteomes" id="UP000034883">
    <property type="component" value="Chromosome"/>
</dbReference>
<protein>
    <submittedName>
        <fullName evidence="1">Uncharacterized protein</fullName>
    </submittedName>
</protein>
<sequence>MVDRRAWAIAIAILVGCRNDPTRIVVIADSDLPVPESIDGVRFVVDARDIGGDVVTREVDLTTTPLPLVLPVVHDGGPHGPVTIEAHALDGTAAIVSRAARLAFSPSRSIALHLVLSSSCAMRQCDASQTCVDGACAPIDVADGALPEWTGRDALTPITMGEPDASTPIGPMGDAGAGDAWTAPPADAGQCAAGCACRQTCDSACTCSEGCDCTLSCPGGGDCQDMRCDGADCRYEVRGASNVKGRCEHGARCTIDAVGVSNVLPFECRDTSRCDLDCSGTSNCELRCDGSASCLLRCDGEWGEDCVLACNGTQTRCADDLVVCNRACP</sequence>
<name>A0A0F6W4M1_9BACT</name>
<dbReference type="EMBL" id="CP011125">
    <property type="protein sequence ID" value="AKF07202.1"/>
    <property type="molecule type" value="Genomic_DNA"/>
</dbReference>
<keyword evidence="2" id="KW-1185">Reference proteome</keyword>
<dbReference type="STRING" id="927083.DB32_004351"/>
<dbReference type="AlphaFoldDB" id="A0A0F6W4M1"/>